<organism evidence="10 11">
    <name type="scientific">Acetobacter fallax</name>
    <dbReference type="NCBI Taxonomy" id="1737473"/>
    <lineage>
        <taxon>Bacteria</taxon>
        <taxon>Pseudomonadati</taxon>
        <taxon>Pseudomonadota</taxon>
        <taxon>Alphaproteobacteria</taxon>
        <taxon>Acetobacterales</taxon>
        <taxon>Acetobacteraceae</taxon>
        <taxon>Acetobacter</taxon>
    </lineage>
</organism>
<feature type="domain" description="Major facilitator superfamily (MFS) profile" evidence="9">
    <location>
        <begin position="19"/>
        <end position="427"/>
    </location>
</feature>
<feature type="transmembrane region" description="Helical" evidence="8">
    <location>
        <begin position="60"/>
        <end position="80"/>
    </location>
</feature>
<keyword evidence="5" id="KW-0769">Symport</keyword>
<keyword evidence="3" id="KW-1003">Cell membrane</keyword>
<dbReference type="Gene3D" id="1.20.1250.20">
    <property type="entry name" value="MFS general substrate transporter like domains"/>
    <property type="match status" value="2"/>
</dbReference>
<dbReference type="EMBL" id="WOSW01000029">
    <property type="protein sequence ID" value="NHO33477.1"/>
    <property type="molecule type" value="Genomic_DNA"/>
</dbReference>
<dbReference type="PANTHER" id="PTHR43528:SF1">
    <property type="entry name" value="ALPHA-KETOGLUTARATE PERMEASE"/>
    <property type="match status" value="1"/>
</dbReference>
<evidence type="ECO:0000256" key="2">
    <source>
        <dbReference type="ARBA" id="ARBA00022448"/>
    </source>
</evidence>
<feature type="transmembrane region" description="Helical" evidence="8">
    <location>
        <begin position="20"/>
        <end position="40"/>
    </location>
</feature>
<dbReference type="InterPro" id="IPR011701">
    <property type="entry name" value="MFS"/>
</dbReference>
<evidence type="ECO:0000256" key="4">
    <source>
        <dbReference type="ARBA" id="ARBA00022692"/>
    </source>
</evidence>
<evidence type="ECO:0000256" key="1">
    <source>
        <dbReference type="ARBA" id="ARBA00004651"/>
    </source>
</evidence>
<feature type="transmembrane region" description="Helical" evidence="8">
    <location>
        <begin position="305"/>
        <end position="324"/>
    </location>
</feature>
<sequence>MASPREMTAFPPATRRKRTILATTLGGALEWYDLLLYGLFSVTFSRLFFSTGEGGPLALALSLGSFGVAFVVRPLGAAWLGSWTDRHGRRSGLILSSVLMTLGTGVVALIPGSQTIGPLAPVLLVLSRMVQGFAAGGEFGSASAMLAERDPARRGFYSSLQWSASGVSVTLAAFFAWCVHHFFSDSQIEAGAWRLPFLFGLVMGPLTTWMRLRGTESEEFVLRENHLPIREIFRSDKKRIILAVGAVGLGATGSALNVYMPTYARTFLHLSETGSLAGTIVSGVLSIFLPPLFATLGDRTERRKMMIITATTGGLIAWPLFAWLTAEPSALHLMLVQCAFITCIYGAYYSSVPALMADLFPPRNRASSIALAYAISQLLFGGFTPVLLSTLTQNSGVLSTPGLYLLAVASISVLCLTLAAPLMRNPRESNTS</sequence>
<comment type="subcellular location">
    <subcellularLocation>
        <location evidence="1">Cell membrane</location>
        <topology evidence="1">Multi-pass membrane protein</topology>
    </subcellularLocation>
</comment>
<proteinExistence type="predicted"/>
<keyword evidence="6 8" id="KW-1133">Transmembrane helix</keyword>
<keyword evidence="4 8" id="KW-0812">Transmembrane</keyword>
<reference evidence="10 11" key="1">
    <citation type="journal article" date="2020" name="Int. J. Syst. Evol. Microbiol.">
        <title>Novel acetic acid bacteria from cider fermentations: Acetobacter conturbans sp. nov. and Acetobacter fallax sp. nov.</title>
        <authorList>
            <person name="Sombolestani A.S."/>
            <person name="Cleenwerck I."/>
            <person name="Cnockaert M."/>
            <person name="Borremans W."/>
            <person name="Wieme A.D."/>
            <person name="De Vuyst L."/>
            <person name="Vandamme P."/>
        </authorList>
    </citation>
    <scope>NUCLEOTIDE SEQUENCE [LARGE SCALE GENOMIC DNA]</scope>
    <source>
        <strain evidence="10 11">LMG 1637</strain>
    </source>
</reference>
<gene>
    <name evidence="10" type="ORF">GOB84_13080</name>
</gene>
<dbReference type="RefSeq" id="WP_173577997.1">
    <property type="nucleotide sequence ID" value="NZ_WOSW01000029.1"/>
</dbReference>
<keyword evidence="7 8" id="KW-0472">Membrane</keyword>
<evidence type="ECO:0000259" key="9">
    <source>
        <dbReference type="PROSITE" id="PS50850"/>
    </source>
</evidence>
<feature type="transmembrane region" description="Helical" evidence="8">
    <location>
        <begin position="403"/>
        <end position="423"/>
    </location>
</feature>
<dbReference type="Proteomes" id="UP000615326">
    <property type="component" value="Unassembled WGS sequence"/>
</dbReference>
<dbReference type="Pfam" id="PF07690">
    <property type="entry name" value="MFS_1"/>
    <property type="match status" value="1"/>
</dbReference>
<keyword evidence="11" id="KW-1185">Reference proteome</keyword>
<evidence type="ECO:0000256" key="5">
    <source>
        <dbReference type="ARBA" id="ARBA00022847"/>
    </source>
</evidence>
<protein>
    <submittedName>
        <fullName evidence="10">MFS transporter</fullName>
    </submittedName>
</protein>
<evidence type="ECO:0000256" key="3">
    <source>
        <dbReference type="ARBA" id="ARBA00022475"/>
    </source>
</evidence>
<keyword evidence="2" id="KW-0813">Transport</keyword>
<evidence type="ECO:0000256" key="6">
    <source>
        <dbReference type="ARBA" id="ARBA00022989"/>
    </source>
</evidence>
<evidence type="ECO:0000256" key="8">
    <source>
        <dbReference type="SAM" id="Phobius"/>
    </source>
</evidence>
<feature type="transmembrane region" description="Helical" evidence="8">
    <location>
        <begin position="159"/>
        <end position="183"/>
    </location>
</feature>
<evidence type="ECO:0000256" key="7">
    <source>
        <dbReference type="ARBA" id="ARBA00023136"/>
    </source>
</evidence>
<evidence type="ECO:0000313" key="11">
    <source>
        <dbReference type="Proteomes" id="UP000615326"/>
    </source>
</evidence>
<feature type="transmembrane region" description="Helical" evidence="8">
    <location>
        <begin position="240"/>
        <end position="260"/>
    </location>
</feature>
<name>A0ABX0KCR6_9PROT</name>
<dbReference type="SUPFAM" id="SSF103473">
    <property type="entry name" value="MFS general substrate transporter"/>
    <property type="match status" value="1"/>
</dbReference>
<dbReference type="InterPro" id="IPR051084">
    <property type="entry name" value="H+-coupled_symporters"/>
</dbReference>
<feature type="transmembrane region" description="Helical" evidence="8">
    <location>
        <begin position="275"/>
        <end position="293"/>
    </location>
</feature>
<feature type="transmembrane region" description="Helical" evidence="8">
    <location>
        <begin position="330"/>
        <end position="349"/>
    </location>
</feature>
<evidence type="ECO:0000313" key="10">
    <source>
        <dbReference type="EMBL" id="NHO33477.1"/>
    </source>
</evidence>
<feature type="transmembrane region" description="Helical" evidence="8">
    <location>
        <begin position="92"/>
        <end position="110"/>
    </location>
</feature>
<dbReference type="InterPro" id="IPR020846">
    <property type="entry name" value="MFS_dom"/>
</dbReference>
<accession>A0ABX0KCR6</accession>
<comment type="caution">
    <text evidence="10">The sequence shown here is derived from an EMBL/GenBank/DDBJ whole genome shotgun (WGS) entry which is preliminary data.</text>
</comment>
<feature type="transmembrane region" description="Helical" evidence="8">
    <location>
        <begin position="370"/>
        <end position="391"/>
    </location>
</feature>
<dbReference type="PROSITE" id="PS50850">
    <property type="entry name" value="MFS"/>
    <property type="match status" value="1"/>
</dbReference>
<dbReference type="PANTHER" id="PTHR43528">
    <property type="entry name" value="ALPHA-KETOGLUTARATE PERMEASE"/>
    <property type="match status" value="1"/>
</dbReference>
<dbReference type="InterPro" id="IPR036259">
    <property type="entry name" value="MFS_trans_sf"/>
</dbReference>